<reference evidence="1" key="1">
    <citation type="submission" date="2012-04" db="EMBL/GenBank/DDBJ databases">
        <title>The Genome Sequence of Loa loa.</title>
        <authorList>
            <consortium name="The Broad Institute Genome Sequencing Platform"/>
            <consortium name="Broad Institute Genome Sequencing Center for Infectious Disease"/>
            <person name="Nutman T.B."/>
            <person name="Fink D.L."/>
            <person name="Russ C."/>
            <person name="Young S."/>
            <person name="Zeng Q."/>
            <person name="Gargeya S."/>
            <person name="Alvarado L."/>
            <person name="Berlin A."/>
            <person name="Chapman S.B."/>
            <person name="Chen Z."/>
            <person name="Freedman E."/>
            <person name="Gellesch M."/>
            <person name="Goldberg J."/>
            <person name="Griggs A."/>
            <person name="Gujja S."/>
            <person name="Heilman E.R."/>
            <person name="Heiman D."/>
            <person name="Howarth C."/>
            <person name="Mehta T."/>
            <person name="Neiman D."/>
            <person name="Pearson M."/>
            <person name="Roberts A."/>
            <person name="Saif S."/>
            <person name="Shea T."/>
            <person name="Shenoy N."/>
            <person name="Sisk P."/>
            <person name="Stolte C."/>
            <person name="Sykes S."/>
            <person name="White J."/>
            <person name="Yandava C."/>
            <person name="Haas B."/>
            <person name="Henn M.R."/>
            <person name="Nusbaum C."/>
            <person name="Birren B."/>
        </authorList>
    </citation>
    <scope>NUCLEOTIDE SEQUENCE [LARGE SCALE GENOMIC DNA]</scope>
</reference>
<dbReference type="EMBL" id="JH712083">
    <property type="protein sequence ID" value="EFO25835.2"/>
    <property type="molecule type" value="Genomic_DNA"/>
</dbReference>
<dbReference type="KEGG" id="loa:LOAG_02648"/>
<gene>
    <name evidence="1" type="ORF">LOAG_02648</name>
</gene>
<organism evidence="1">
    <name type="scientific">Loa loa</name>
    <name type="common">Eye worm</name>
    <name type="synonym">Filaria loa</name>
    <dbReference type="NCBI Taxonomy" id="7209"/>
    <lineage>
        <taxon>Eukaryota</taxon>
        <taxon>Metazoa</taxon>
        <taxon>Ecdysozoa</taxon>
        <taxon>Nematoda</taxon>
        <taxon>Chromadorea</taxon>
        <taxon>Rhabditida</taxon>
        <taxon>Spirurina</taxon>
        <taxon>Spiruromorpha</taxon>
        <taxon>Filarioidea</taxon>
        <taxon>Onchocercidae</taxon>
        <taxon>Loa</taxon>
    </lineage>
</organism>
<protein>
    <submittedName>
        <fullName evidence="1">Uncharacterized protein</fullName>
    </submittedName>
</protein>
<dbReference type="CTD" id="9940034"/>
<evidence type="ECO:0000313" key="1">
    <source>
        <dbReference type="EMBL" id="EFO25835.2"/>
    </source>
</evidence>
<proteinExistence type="predicted"/>
<dbReference type="AlphaFoldDB" id="A0A1S0U700"/>
<name>A0A1S0U700_LOALO</name>
<sequence length="66" mass="7758">MGWTGLRTEAWAQNKKTALRSTANSEWHLSFPHEMLTTARICRSRVLHWYQVKIQRTISTSMTSHK</sequence>
<dbReference type="RefSeq" id="XP_020303539.1">
    <property type="nucleotide sequence ID" value="XM_020446075.1"/>
</dbReference>
<dbReference type="GeneID" id="9940034"/>
<accession>A0A1S0U700</accession>
<dbReference type="InParanoid" id="A0A1S0U700"/>